<evidence type="ECO:0000313" key="11">
    <source>
        <dbReference type="EMBL" id="GES20550.1"/>
    </source>
</evidence>
<dbReference type="AlphaFoldDB" id="A0A5M3XHW3"/>
<dbReference type="GO" id="GO:0005385">
    <property type="term" value="F:zinc ion transmembrane transporter activity"/>
    <property type="evidence" value="ECO:0007669"/>
    <property type="project" value="TreeGrafter"/>
</dbReference>
<dbReference type="InterPro" id="IPR027469">
    <property type="entry name" value="Cation_efflux_TMD_sf"/>
</dbReference>
<accession>A0A5M3XHW3</accession>
<dbReference type="OrthoDB" id="9809646at2"/>
<comment type="subcellular location">
    <subcellularLocation>
        <location evidence="1">Membrane</location>
        <topology evidence="1">Multi-pass membrane protein</topology>
    </subcellularLocation>
</comment>
<dbReference type="SUPFAM" id="SSF161111">
    <property type="entry name" value="Cation efflux protein transmembrane domain-like"/>
    <property type="match status" value="1"/>
</dbReference>
<sequence>MSDHGHGHGHGHGVSGEADRRYLTGALALIVGFMAIEVVIGFIAQSLALISDAGHMLTDAIAIVFALIAMRISARPPQGGFTYGLKRAEIISAQINGITLLLLSAYFIVEGVRRIIEPPEVEGLYVVVTGLAGIAINLAATWLMSKANRSSLNVEGAYQHVLNDLFAFIATTIAGAIVWLTGWGRADALAALVVAALMLKAGWGLVRDSGRVFMEAAPVGMNPTEIGTKAAALDSVVEVHDLHIWEVTSGYAAMSAHILVEPGADCHAVRIAAERLVHDQYGIEHTTLQVDHAPEALLTVGAHCPDPHGPSHKPGADGTTA</sequence>
<feature type="transmembrane region" description="Helical" evidence="8">
    <location>
        <begin position="188"/>
        <end position="206"/>
    </location>
</feature>
<evidence type="ECO:0000256" key="1">
    <source>
        <dbReference type="ARBA" id="ARBA00004141"/>
    </source>
</evidence>
<keyword evidence="3" id="KW-0813">Transport</keyword>
<evidence type="ECO:0000256" key="4">
    <source>
        <dbReference type="ARBA" id="ARBA00022692"/>
    </source>
</evidence>
<keyword evidence="5 8" id="KW-1133">Transmembrane helix</keyword>
<dbReference type="Pfam" id="PF01545">
    <property type="entry name" value="Cation_efflux"/>
    <property type="match status" value="1"/>
</dbReference>
<dbReference type="RefSeq" id="WP_155345589.1">
    <property type="nucleotide sequence ID" value="NZ_BAAAHM010000025.1"/>
</dbReference>
<feature type="transmembrane region" description="Helical" evidence="8">
    <location>
        <begin position="22"/>
        <end position="43"/>
    </location>
</feature>
<evidence type="ECO:0000256" key="3">
    <source>
        <dbReference type="ARBA" id="ARBA00022448"/>
    </source>
</evidence>
<dbReference type="Proteomes" id="UP000377595">
    <property type="component" value="Unassembled WGS sequence"/>
</dbReference>
<evidence type="ECO:0000259" key="10">
    <source>
        <dbReference type="Pfam" id="PF16916"/>
    </source>
</evidence>
<keyword evidence="4 8" id="KW-0812">Transmembrane</keyword>
<keyword evidence="6" id="KW-0406">Ion transport</keyword>
<evidence type="ECO:0000259" key="9">
    <source>
        <dbReference type="Pfam" id="PF01545"/>
    </source>
</evidence>
<proteinExistence type="inferred from homology"/>
<evidence type="ECO:0000256" key="2">
    <source>
        <dbReference type="ARBA" id="ARBA00008873"/>
    </source>
</evidence>
<feature type="domain" description="Cation efflux protein cytoplasmic" evidence="10">
    <location>
        <begin position="225"/>
        <end position="292"/>
    </location>
</feature>
<name>A0A5M3XHW3_9ACTN</name>
<feature type="transmembrane region" description="Helical" evidence="8">
    <location>
        <begin position="124"/>
        <end position="144"/>
    </location>
</feature>
<evidence type="ECO:0000256" key="5">
    <source>
        <dbReference type="ARBA" id="ARBA00022989"/>
    </source>
</evidence>
<evidence type="ECO:0000313" key="12">
    <source>
        <dbReference type="Proteomes" id="UP000377595"/>
    </source>
</evidence>
<dbReference type="PANTHER" id="PTHR11562">
    <property type="entry name" value="CATION EFFLUX PROTEIN/ ZINC TRANSPORTER"/>
    <property type="match status" value="1"/>
</dbReference>
<dbReference type="PANTHER" id="PTHR11562:SF17">
    <property type="entry name" value="RE54080P-RELATED"/>
    <property type="match status" value="1"/>
</dbReference>
<dbReference type="Pfam" id="PF16916">
    <property type="entry name" value="ZT_dimer"/>
    <property type="match status" value="1"/>
</dbReference>
<keyword evidence="7 8" id="KW-0472">Membrane</keyword>
<dbReference type="InterPro" id="IPR036837">
    <property type="entry name" value="Cation_efflux_CTD_sf"/>
</dbReference>
<dbReference type="InterPro" id="IPR027470">
    <property type="entry name" value="Cation_efflux_CTD"/>
</dbReference>
<feature type="domain" description="Cation efflux protein transmembrane" evidence="9">
    <location>
        <begin position="26"/>
        <end position="214"/>
    </location>
</feature>
<dbReference type="EMBL" id="BLAF01000017">
    <property type="protein sequence ID" value="GES20550.1"/>
    <property type="molecule type" value="Genomic_DNA"/>
</dbReference>
<dbReference type="Gene3D" id="1.20.1510.10">
    <property type="entry name" value="Cation efflux protein transmembrane domain"/>
    <property type="match status" value="1"/>
</dbReference>
<comment type="caution">
    <text evidence="11">The sequence shown here is derived from an EMBL/GenBank/DDBJ whole genome shotgun (WGS) entry which is preliminary data.</text>
</comment>
<dbReference type="InterPro" id="IPR058533">
    <property type="entry name" value="Cation_efflux_TM"/>
</dbReference>
<gene>
    <name evidence="11" type="ORF">Aple_034460</name>
</gene>
<evidence type="ECO:0000256" key="7">
    <source>
        <dbReference type="ARBA" id="ARBA00023136"/>
    </source>
</evidence>
<evidence type="ECO:0000256" key="8">
    <source>
        <dbReference type="SAM" id="Phobius"/>
    </source>
</evidence>
<dbReference type="GO" id="GO:0005886">
    <property type="term" value="C:plasma membrane"/>
    <property type="evidence" value="ECO:0007669"/>
    <property type="project" value="TreeGrafter"/>
</dbReference>
<dbReference type="NCBIfam" id="TIGR01297">
    <property type="entry name" value="CDF"/>
    <property type="match status" value="1"/>
</dbReference>
<dbReference type="InterPro" id="IPR050681">
    <property type="entry name" value="CDF/SLC30A"/>
</dbReference>
<organism evidence="11 12">
    <name type="scientific">Acrocarpospora pleiomorpha</name>
    <dbReference type="NCBI Taxonomy" id="90975"/>
    <lineage>
        <taxon>Bacteria</taxon>
        <taxon>Bacillati</taxon>
        <taxon>Actinomycetota</taxon>
        <taxon>Actinomycetes</taxon>
        <taxon>Streptosporangiales</taxon>
        <taxon>Streptosporangiaceae</taxon>
        <taxon>Acrocarpospora</taxon>
    </lineage>
</organism>
<dbReference type="InterPro" id="IPR002524">
    <property type="entry name" value="Cation_efflux"/>
</dbReference>
<keyword evidence="12" id="KW-1185">Reference proteome</keyword>
<dbReference type="SUPFAM" id="SSF160240">
    <property type="entry name" value="Cation efflux protein cytoplasmic domain-like"/>
    <property type="match status" value="1"/>
</dbReference>
<evidence type="ECO:0000256" key="6">
    <source>
        <dbReference type="ARBA" id="ARBA00023065"/>
    </source>
</evidence>
<feature type="transmembrane region" description="Helical" evidence="8">
    <location>
        <begin position="49"/>
        <end position="69"/>
    </location>
</feature>
<reference evidence="11 12" key="1">
    <citation type="submission" date="2019-10" db="EMBL/GenBank/DDBJ databases">
        <title>Whole genome shotgun sequence of Acrocarpospora pleiomorpha NBRC 16267.</title>
        <authorList>
            <person name="Ichikawa N."/>
            <person name="Kimura A."/>
            <person name="Kitahashi Y."/>
            <person name="Komaki H."/>
            <person name="Oguchi A."/>
        </authorList>
    </citation>
    <scope>NUCLEOTIDE SEQUENCE [LARGE SCALE GENOMIC DNA]</scope>
    <source>
        <strain evidence="11 12">NBRC 16267</strain>
    </source>
</reference>
<comment type="similarity">
    <text evidence="2">Belongs to the cation diffusion facilitator (CDF) transporter (TC 2.A.4) family. SLC30A subfamily.</text>
</comment>
<feature type="transmembrane region" description="Helical" evidence="8">
    <location>
        <begin position="165"/>
        <end position="182"/>
    </location>
</feature>
<feature type="transmembrane region" description="Helical" evidence="8">
    <location>
        <begin position="90"/>
        <end position="109"/>
    </location>
</feature>
<protein>
    <submittedName>
        <fullName evidence="11">Putative cation transporter</fullName>
    </submittedName>
</protein>